<feature type="domain" description="CN hydrolase" evidence="6">
    <location>
        <begin position="6"/>
        <end position="238"/>
    </location>
</feature>
<evidence type="ECO:0000256" key="5">
    <source>
        <dbReference type="ARBA" id="ARBA00072139"/>
    </source>
</evidence>
<gene>
    <name evidence="7" type="ORF">FRY97_13865</name>
</gene>
<keyword evidence="2 7" id="KW-0378">Hydrolase</keyword>
<comment type="caution">
    <text evidence="7">The sequence shown here is derived from an EMBL/GenBank/DDBJ whole genome shotgun (WGS) entry which is preliminary data.</text>
</comment>
<dbReference type="SUPFAM" id="SSF56317">
    <property type="entry name" value="Carbon-nitrogen hydrolase"/>
    <property type="match status" value="1"/>
</dbReference>
<dbReference type="EMBL" id="VOOR01000029">
    <property type="protein sequence ID" value="TXB62474.1"/>
    <property type="molecule type" value="Genomic_DNA"/>
</dbReference>
<sequence>MQTNMLRLSLAQTTLSWEDPKGNLAHFAHLLSTLQPGQTDVVILPEMFTTGFSMSPKGLAEPTEGRAYHWMAQEAARLSAVVAGSIMVEENGQYFNRLLWVRPDGSYAYYDKRHLFTLAGEQEHYSPGQKPLLVQWKGWAIMPLICYDLRFPVWSRNQYRYDLLLYVANWPAMRIAAWDALLRARAIENQAYTVGVNRIGDDGNGYPHCGHSSVYDYSGGCRLLVSESAGIFTLSLEKKEQDQFRSKLAFLNDQDAFEIL</sequence>
<evidence type="ECO:0000256" key="2">
    <source>
        <dbReference type="ARBA" id="ARBA00022801"/>
    </source>
</evidence>
<dbReference type="EC" id="3.5.1.3" evidence="3"/>
<name>A0A5C6RKJ2_9BACT</name>
<accession>A0A5C6RKJ2</accession>
<dbReference type="InterPro" id="IPR003010">
    <property type="entry name" value="C-N_Hydrolase"/>
</dbReference>
<evidence type="ECO:0000259" key="6">
    <source>
        <dbReference type="PROSITE" id="PS50263"/>
    </source>
</evidence>
<dbReference type="InterPro" id="IPR052737">
    <property type="entry name" value="Omega-amidase_YafV"/>
</dbReference>
<evidence type="ECO:0000313" key="8">
    <source>
        <dbReference type="Proteomes" id="UP000321580"/>
    </source>
</evidence>
<organism evidence="7 8">
    <name type="scientific">Phaeodactylibacter luteus</name>
    <dbReference type="NCBI Taxonomy" id="1564516"/>
    <lineage>
        <taxon>Bacteria</taxon>
        <taxon>Pseudomonadati</taxon>
        <taxon>Bacteroidota</taxon>
        <taxon>Saprospiria</taxon>
        <taxon>Saprospirales</taxon>
        <taxon>Haliscomenobacteraceae</taxon>
        <taxon>Phaeodactylibacter</taxon>
    </lineage>
</organism>
<protein>
    <recommendedName>
        <fullName evidence="5">Omega-amidase YafV</fullName>
        <ecNumber evidence="3">3.5.1.3</ecNumber>
    </recommendedName>
</protein>
<dbReference type="Pfam" id="PF00795">
    <property type="entry name" value="CN_hydrolase"/>
    <property type="match status" value="1"/>
</dbReference>
<dbReference type="FunFam" id="3.60.110.10:FF:000004">
    <property type="entry name" value="Carbon-nitrogen hydrolase"/>
    <property type="match status" value="1"/>
</dbReference>
<reference evidence="7 8" key="1">
    <citation type="submission" date="2019-08" db="EMBL/GenBank/DDBJ databases">
        <title>Genome of Phaeodactylibacter luteus.</title>
        <authorList>
            <person name="Bowman J.P."/>
        </authorList>
    </citation>
    <scope>NUCLEOTIDE SEQUENCE [LARGE SCALE GENOMIC DNA]</scope>
    <source>
        <strain evidence="7 8">KCTC 42180</strain>
    </source>
</reference>
<dbReference type="Proteomes" id="UP000321580">
    <property type="component" value="Unassembled WGS sequence"/>
</dbReference>
<evidence type="ECO:0000313" key="7">
    <source>
        <dbReference type="EMBL" id="TXB62474.1"/>
    </source>
</evidence>
<dbReference type="NCBIfam" id="NF007757">
    <property type="entry name" value="PRK10438.1"/>
    <property type="match status" value="1"/>
</dbReference>
<dbReference type="AlphaFoldDB" id="A0A5C6RKJ2"/>
<dbReference type="Gene3D" id="3.60.110.10">
    <property type="entry name" value="Carbon-nitrogen hydrolase"/>
    <property type="match status" value="1"/>
</dbReference>
<keyword evidence="8" id="KW-1185">Reference proteome</keyword>
<dbReference type="InterPro" id="IPR036526">
    <property type="entry name" value="C-N_Hydrolase_sf"/>
</dbReference>
<dbReference type="GO" id="GO:0106008">
    <property type="term" value="F:2-oxoglutaramate amidase activity"/>
    <property type="evidence" value="ECO:0007669"/>
    <property type="project" value="TreeGrafter"/>
</dbReference>
<comment type="similarity">
    <text evidence="1">Belongs to the carbon-nitrogen hydrolase superfamily. NIT1/NIT2 family.</text>
</comment>
<dbReference type="PROSITE" id="PS50263">
    <property type="entry name" value="CN_HYDROLASE"/>
    <property type="match status" value="1"/>
</dbReference>
<evidence type="ECO:0000256" key="1">
    <source>
        <dbReference type="ARBA" id="ARBA00010613"/>
    </source>
</evidence>
<dbReference type="PANTHER" id="PTHR47799">
    <property type="entry name" value="OMEGA-AMIDASE YAFV"/>
    <property type="match status" value="1"/>
</dbReference>
<dbReference type="CDD" id="cd07575">
    <property type="entry name" value="Xc-1258_like"/>
    <property type="match status" value="1"/>
</dbReference>
<comment type="catalytic activity">
    <reaction evidence="4">
        <text>a monoamide of a dicarboxylate + H2O = a dicarboxylate + NH4(+)</text>
        <dbReference type="Rhea" id="RHEA:11716"/>
        <dbReference type="ChEBI" id="CHEBI:15377"/>
        <dbReference type="ChEBI" id="CHEBI:28938"/>
        <dbReference type="ChEBI" id="CHEBI:28965"/>
        <dbReference type="ChEBI" id="CHEBI:77450"/>
        <dbReference type="EC" id="3.5.1.3"/>
    </reaction>
</comment>
<proteinExistence type="inferred from homology"/>
<dbReference type="PANTHER" id="PTHR47799:SF1">
    <property type="entry name" value="OMEGA-AMIDASE YAFV"/>
    <property type="match status" value="1"/>
</dbReference>
<dbReference type="GO" id="GO:0050152">
    <property type="term" value="F:omega-amidase activity"/>
    <property type="evidence" value="ECO:0007669"/>
    <property type="project" value="UniProtKB-EC"/>
</dbReference>
<evidence type="ECO:0000256" key="4">
    <source>
        <dbReference type="ARBA" id="ARBA00052904"/>
    </source>
</evidence>
<dbReference type="OrthoDB" id="9811121at2"/>
<evidence type="ECO:0000256" key="3">
    <source>
        <dbReference type="ARBA" id="ARBA00039118"/>
    </source>
</evidence>